<organism evidence="1 2">
    <name type="scientific">Cellulomonas xiejunii</name>
    <dbReference type="NCBI Taxonomy" id="2968083"/>
    <lineage>
        <taxon>Bacteria</taxon>
        <taxon>Bacillati</taxon>
        <taxon>Actinomycetota</taxon>
        <taxon>Actinomycetes</taxon>
        <taxon>Micrococcales</taxon>
        <taxon>Cellulomonadaceae</taxon>
        <taxon>Cellulomonas</taxon>
    </lineage>
</organism>
<reference evidence="1 2" key="1">
    <citation type="submission" date="2022-07" db="EMBL/GenBank/DDBJ databases">
        <title>Novel species in genus cellulomonas.</title>
        <authorList>
            <person name="Ye L."/>
        </authorList>
    </citation>
    <scope>NUCLEOTIDE SEQUENCE [LARGE SCALE GENOMIC DNA]</scope>
    <source>
        <strain evidence="2">zg-B89</strain>
    </source>
</reference>
<sequence>MTSLGWGALLGSGEGINIVALDEFVNGASGDYGKMAKKIRSIVRDNPGVQVDLVIDLRPTPTRPSGQKCSTLTCSSTGN</sequence>
<protein>
    <submittedName>
        <fullName evidence="1">Uncharacterized protein</fullName>
    </submittedName>
</protein>
<dbReference type="EMBL" id="CP101987">
    <property type="protein sequence ID" value="UUI72648.1"/>
    <property type="molecule type" value="Genomic_DNA"/>
</dbReference>
<keyword evidence="2" id="KW-1185">Reference proteome</keyword>
<dbReference type="Proteomes" id="UP001316384">
    <property type="component" value="Chromosome"/>
</dbReference>
<evidence type="ECO:0000313" key="2">
    <source>
        <dbReference type="Proteomes" id="UP001316384"/>
    </source>
</evidence>
<accession>A0ABY5KSC6</accession>
<gene>
    <name evidence="1" type="ORF">NP048_04095</name>
</gene>
<evidence type="ECO:0000313" key="1">
    <source>
        <dbReference type="EMBL" id="UUI72648.1"/>
    </source>
</evidence>
<dbReference type="RefSeq" id="WP_227578208.1">
    <property type="nucleotide sequence ID" value="NZ_CP101987.1"/>
</dbReference>
<name>A0ABY5KSC6_9CELL</name>
<proteinExistence type="predicted"/>